<organism evidence="1 2">
    <name type="scientific">Brevundimonas intermedia</name>
    <dbReference type="NCBI Taxonomy" id="74315"/>
    <lineage>
        <taxon>Bacteria</taxon>
        <taxon>Pseudomonadati</taxon>
        <taxon>Pseudomonadota</taxon>
        <taxon>Alphaproteobacteria</taxon>
        <taxon>Caulobacterales</taxon>
        <taxon>Caulobacteraceae</taxon>
        <taxon>Brevundimonas</taxon>
    </lineage>
</organism>
<gene>
    <name evidence="1" type="ORF">GCM10017620_26250</name>
</gene>
<keyword evidence="2" id="KW-1185">Reference proteome</keyword>
<dbReference type="Proteomes" id="UP001143509">
    <property type="component" value="Unassembled WGS sequence"/>
</dbReference>
<reference evidence="1" key="1">
    <citation type="journal article" date="2014" name="Int. J. Syst. Evol. Microbiol.">
        <title>Complete genome of a new Firmicutes species belonging to the dominant human colonic microbiota ('Ruminococcus bicirculans') reveals two chromosomes and a selective capacity to utilize plant glucans.</title>
        <authorList>
            <consortium name="NISC Comparative Sequencing Program"/>
            <person name="Wegmann U."/>
            <person name="Louis P."/>
            <person name="Goesmann A."/>
            <person name="Henrissat B."/>
            <person name="Duncan S.H."/>
            <person name="Flint H.J."/>
        </authorList>
    </citation>
    <scope>NUCLEOTIDE SEQUENCE</scope>
    <source>
        <strain evidence="1">VKM B-1499</strain>
    </source>
</reference>
<reference evidence="1" key="2">
    <citation type="submission" date="2023-01" db="EMBL/GenBank/DDBJ databases">
        <authorList>
            <person name="Sun Q."/>
            <person name="Evtushenko L."/>
        </authorList>
    </citation>
    <scope>NUCLEOTIDE SEQUENCE</scope>
    <source>
        <strain evidence="1">VKM B-1499</strain>
    </source>
</reference>
<dbReference type="EMBL" id="BSFD01000010">
    <property type="protein sequence ID" value="GLK49652.1"/>
    <property type="molecule type" value="Genomic_DNA"/>
</dbReference>
<evidence type="ECO:0000313" key="2">
    <source>
        <dbReference type="Proteomes" id="UP001143509"/>
    </source>
</evidence>
<dbReference type="RefSeq" id="WP_271165840.1">
    <property type="nucleotide sequence ID" value="NZ_BSFD01000010.1"/>
</dbReference>
<name>A0ABQ5TB68_9CAUL</name>
<proteinExistence type="predicted"/>
<sequence length="85" mass="9234">MACTCLDDFDAKLVDHNTRIVRTFVLRPTALEFPKIAVEKINPRNRAIATAVPTYCPFCGTAYALDGGKVEVAGQPAIDPEQEAP</sequence>
<comment type="caution">
    <text evidence="1">The sequence shown here is derived from an EMBL/GenBank/DDBJ whole genome shotgun (WGS) entry which is preliminary data.</text>
</comment>
<accession>A0ABQ5TB68</accession>
<protein>
    <submittedName>
        <fullName evidence="1">Uncharacterized protein</fullName>
    </submittedName>
</protein>
<evidence type="ECO:0000313" key="1">
    <source>
        <dbReference type="EMBL" id="GLK49652.1"/>
    </source>
</evidence>